<organism evidence="3 4">
    <name type="scientific">Candidatus Desulfovibrio intestinipullorum</name>
    <dbReference type="NCBI Taxonomy" id="2838536"/>
    <lineage>
        <taxon>Bacteria</taxon>
        <taxon>Pseudomonadati</taxon>
        <taxon>Thermodesulfobacteriota</taxon>
        <taxon>Desulfovibrionia</taxon>
        <taxon>Desulfovibrionales</taxon>
        <taxon>Desulfovibrionaceae</taxon>
        <taxon>Desulfovibrio</taxon>
    </lineage>
</organism>
<dbReference type="PANTHER" id="PTHR46663:SF3">
    <property type="entry name" value="SLL0267 PROTEIN"/>
    <property type="match status" value="1"/>
</dbReference>
<dbReference type="InterPro" id="IPR052163">
    <property type="entry name" value="DGC-Regulatory_Protein"/>
</dbReference>
<reference evidence="3" key="2">
    <citation type="submission" date="2021-04" db="EMBL/GenBank/DDBJ databases">
        <authorList>
            <person name="Gilroy R."/>
        </authorList>
    </citation>
    <scope>NUCLEOTIDE SEQUENCE</scope>
    <source>
        <strain evidence="3">ChiHecec2B26-446</strain>
    </source>
</reference>
<accession>A0A9D1PUK7</accession>
<feature type="domain" description="PAC" evidence="1">
    <location>
        <begin position="235"/>
        <end position="288"/>
    </location>
</feature>
<gene>
    <name evidence="3" type="ORF">H9894_01355</name>
</gene>
<dbReference type="PROSITE" id="PS50887">
    <property type="entry name" value="GGDEF"/>
    <property type="match status" value="1"/>
</dbReference>
<dbReference type="GO" id="GO:0052621">
    <property type="term" value="F:diguanylate cyclase activity"/>
    <property type="evidence" value="ECO:0007669"/>
    <property type="project" value="UniProtKB-EC"/>
</dbReference>
<dbReference type="SUPFAM" id="SSF55073">
    <property type="entry name" value="Nucleotide cyclase"/>
    <property type="match status" value="1"/>
</dbReference>
<dbReference type="Gene3D" id="3.30.70.270">
    <property type="match status" value="1"/>
</dbReference>
<comment type="caution">
    <text evidence="3">The sequence shown here is derived from an EMBL/GenBank/DDBJ whole genome shotgun (WGS) entry which is preliminary data.</text>
</comment>
<dbReference type="CDD" id="cd01949">
    <property type="entry name" value="GGDEF"/>
    <property type="match status" value="1"/>
</dbReference>
<dbReference type="AlphaFoldDB" id="A0A9D1PUK7"/>
<evidence type="ECO:0000259" key="2">
    <source>
        <dbReference type="PROSITE" id="PS50887"/>
    </source>
</evidence>
<feature type="domain" description="GGDEF" evidence="2">
    <location>
        <begin position="317"/>
        <end position="452"/>
    </location>
</feature>
<dbReference type="Pfam" id="PF08447">
    <property type="entry name" value="PAS_3"/>
    <property type="match status" value="1"/>
</dbReference>
<dbReference type="PROSITE" id="PS50113">
    <property type="entry name" value="PAC"/>
    <property type="match status" value="1"/>
</dbReference>
<evidence type="ECO:0000313" key="4">
    <source>
        <dbReference type="Proteomes" id="UP000886752"/>
    </source>
</evidence>
<reference evidence="3" key="1">
    <citation type="journal article" date="2021" name="PeerJ">
        <title>Extensive microbial diversity within the chicken gut microbiome revealed by metagenomics and culture.</title>
        <authorList>
            <person name="Gilroy R."/>
            <person name="Ravi A."/>
            <person name="Getino M."/>
            <person name="Pursley I."/>
            <person name="Horton D.L."/>
            <person name="Alikhan N.F."/>
            <person name="Baker D."/>
            <person name="Gharbi K."/>
            <person name="Hall N."/>
            <person name="Watson M."/>
            <person name="Adriaenssens E.M."/>
            <person name="Foster-Nyarko E."/>
            <person name="Jarju S."/>
            <person name="Secka A."/>
            <person name="Antonio M."/>
            <person name="Oren A."/>
            <person name="Chaudhuri R.R."/>
            <person name="La Ragione R."/>
            <person name="Hildebrand F."/>
            <person name="Pallen M.J."/>
        </authorList>
    </citation>
    <scope>NUCLEOTIDE SEQUENCE</scope>
    <source>
        <strain evidence="3">ChiHecec2B26-446</strain>
    </source>
</reference>
<dbReference type="SMART" id="SM00086">
    <property type="entry name" value="PAC"/>
    <property type="match status" value="1"/>
</dbReference>
<evidence type="ECO:0000313" key="3">
    <source>
        <dbReference type="EMBL" id="HIV99828.1"/>
    </source>
</evidence>
<dbReference type="Gene3D" id="3.30.450.20">
    <property type="entry name" value="PAS domain"/>
    <property type="match status" value="2"/>
</dbReference>
<dbReference type="EC" id="2.7.7.65" evidence="3"/>
<name>A0A9D1PUK7_9BACT</name>
<dbReference type="InterPro" id="IPR000700">
    <property type="entry name" value="PAS-assoc_C"/>
</dbReference>
<keyword evidence="3" id="KW-0808">Transferase</keyword>
<sequence length="466" mass="52655">MLVTEREKTGQARRIVGHLAISKQRAYKPSLVKNRDISLQGFWKVETATDSVRLDSNCAGLLGFADEASRKISIREGLALIHPEDVEKVTKRYQLLFEHGQWGNSLEEVLRIRLENGEYARFCVYATVMMRNSDSSVGEIFGYLHSADILTPAEDNDVGNLLYAINATGDGLWDWDAKTNEVYYSPRYLSMLGYTASEFPATLDGWIKKIHPDDVGKIVPPQLAIASSPKNGDSFECTYRMQRADGSYAWILGRGYVTRRDENGQATRIVGLHTDISATQGDRAKLEDQIRNDPLTGLRSRAFFNMEVDRIEREEIRPVSVVTCDLDGLKLINDYLGHNSGDTLLQNFATLLRTVCRSTDCIGRMGGDEFSILLPSCPNWKAKELVLDIERAMQEFNRQVDVIPLFASLGVASAETMDVPMTRLIISADRSMLKRKHQQREKSHEAIRAYIERSKQILVSLEDCRY</sequence>
<dbReference type="EMBL" id="DXHV01000015">
    <property type="protein sequence ID" value="HIV99828.1"/>
    <property type="molecule type" value="Genomic_DNA"/>
</dbReference>
<keyword evidence="3" id="KW-0548">Nucleotidyltransferase</keyword>
<dbReference type="InterPro" id="IPR043128">
    <property type="entry name" value="Rev_trsase/Diguanyl_cyclase"/>
</dbReference>
<dbReference type="InterPro" id="IPR000014">
    <property type="entry name" value="PAS"/>
</dbReference>
<dbReference type="CDD" id="cd00130">
    <property type="entry name" value="PAS"/>
    <property type="match status" value="1"/>
</dbReference>
<protein>
    <submittedName>
        <fullName evidence="3">Diguanylate cyclase</fullName>
        <ecNumber evidence="3">2.7.7.65</ecNumber>
    </submittedName>
</protein>
<dbReference type="Pfam" id="PF00990">
    <property type="entry name" value="GGDEF"/>
    <property type="match status" value="1"/>
</dbReference>
<dbReference type="Proteomes" id="UP000886752">
    <property type="component" value="Unassembled WGS sequence"/>
</dbReference>
<dbReference type="InterPro" id="IPR029787">
    <property type="entry name" value="Nucleotide_cyclase"/>
</dbReference>
<dbReference type="InterPro" id="IPR035965">
    <property type="entry name" value="PAS-like_dom_sf"/>
</dbReference>
<dbReference type="InterPro" id="IPR001610">
    <property type="entry name" value="PAC"/>
</dbReference>
<evidence type="ECO:0000259" key="1">
    <source>
        <dbReference type="PROSITE" id="PS50113"/>
    </source>
</evidence>
<proteinExistence type="predicted"/>
<dbReference type="InterPro" id="IPR013655">
    <property type="entry name" value="PAS_fold_3"/>
</dbReference>
<dbReference type="InterPro" id="IPR000160">
    <property type="entry name" value="GGDEF_dom"/>
</dbReference>
<dbReference type="PANTHER" id="PTHR46663">
    <property type="entry name" value="DIGUANYLATE CYCLASE DGCT-RELATED"/>
    <property type="match status" value="1"/>
</dbReference>
<dbReference type="SMART" id="SM00267">
    <property type="entry name" value="GGDEF"/>
    <property type="match status" value="1"/>
</dbReference>
<dbReference type="NCBIfam" id="TIGR00254">
    <property type="entry name" value="GGDEF"/>
    <property type="match status" value="1"/>
</dbReference>
<dbReference type="SUPFAM" id="SSF55785">
    <property type="entry name" value="PYP-like sensor domain (PAS domain)"/>
    <property type="match status" value="2"/>
</dbReference>